<name>A0A975XUZ5_9RHOO</name>
<accession>A0A975XUZ5</accession>
<reference evidence="1" key="1">
    <citation type="submission" date="2020-11" db="EMBL/GenBank/DDBJ databases">
        <title>Azospira inquinata sp. nov.</title>
        <authorList>
            <person name="Moe W.M."/>
            <person name="Mikes M.C."/>
        </authorList>
    </citation>
    <scope>NUCLEOTIDE SEQUENCE</scope>
    <source>
        <strain evidence="1">Azo-3</strain>
    </source>
</reference>
<keyword evidence="2" id="KW-1185">Reference proteome</keyword>
<dbReference type="Proteomes" id="UP000683428">
    <property type="component" value="Chromosome"/>
</dbReference>
<dbReference type="AlphaFoldDB" id="A0A975XUZ5"/>
<dbReference type="RefSeq" id="WP_216127483.1">
    <property type="nucleotide sequence ID" value="NZ_CP064782.1"/>
</dbReference>
<sequence>MSYNVIVAFGKHQEYGIGLTESELAGHTAEEARRWFETQYEELACEPSNPVGKVLVLDRILGVARAVGPAAFAQGDTWAKRYALYAALVLGKDVLRIDVEGLTVDV</sequence>
<organism evidence="1 2">
    <name type="scientific">Azospira inquinata</name>
    <dbReference type="NCBI Taxonomy" id="2785627"/>
    <lineage>
        <taxon>Bacteria</taxon>
        <taxon>Pseudomonadati</taxon>
        <taxon>Pseudomonadota</taxon>
        <taxon>Betaproteobacteria</taxon>
        <taxon>Rhodocyclales</taxon>
        <taxon>Rhodocyclaceae</taxon>
        <taxon>Azospira</taxon>
    </lineage>
</organism>
<dbReference type="EMBL" id="CP064782">
    <property type="protein sequence ID" value="QWT49321.1"/>
    <property type="molecule type" value="Genomic_DNA"/>
</dbReference>
<dbReference type="KEGG" id="aiq:Azoinq_01515"/>
<evidence type="ECO:0000313" key="1">
    <source>
        <dbReference type="EMBL" id="QWT49321.1"/>
    </source>
</evidence>
<protein>
    <submittedName>
        <fullName evidence="1">Uncharacterized protein</fullName>
    </submittedName>
</protein>
<proteinExistence type="predicted"/>
<gene>
    <name evidence="1" type="ORF">Azoinq_01515</name>
</gene>
<evidence type="ECO:0000313" key="2">
    <source>
        <dbReference type="Proteomes" id="UP000683428"/>
    </source>
</evidence>